<accession>A0ABN9ETL6</accession>
<dbReference type="NCBIfam" id="NF040941">
    <property type="entry name" value="GGGWT_bact"/>
    <property type="match status" value="1"/>
</dbReference>
<name>A0ABN9ETL6_9NEOB</name>
<evidence type="ECO:0000313" key="5">
    <source>
        <dbReference type="Proteomes" id="UP001162483"/>
    </source>
</evidence>
<sequence length="246" mass="29111">YIYICVCVYIYIYIYILYIFFIYFFLSCYYVLVPRNCKELLDKGEVFSDVYTIFPVGRTPLTVLCDMHTDGGGWIVFQRRWDGSVNFYRGWKSYKTGFGSLLTEFWLGNENLHWLTSSGKWELRIDLEDFYTKKLFAKYSTFKVLSESEKYKLLVGNLEKGNIYDAMKSHNNQYFSTHDQSTEENQGLETCAKTFNAGWWFTNCYQANLNGVYKLPKENSSLLGVEWKTNGEWISYKHSEMKIRPI</sequence>
<dbReference type="InterPro" id="IPR050373">
    <property type="entry name" value="Fibrinogen_C-term_domain"/>
</dbReference>
<dbReference type="PANTHER" id="PTHR19143:SF467">
    <property type="entry name" value="FICOLIN-2-LIKE"/>
    <property type="match status" value="1"/>
</dbReference>
<dbReference type="InterPro" id="IPR020837">
    <property type="entry name" value="Fibrinogen_CS"/>
</dbReference>
<gene>
    <name evidence="4" type="ORF">SPARVUS_LOCUS10406866</name>
</gene>
<keyword evidence="2" id="KW-0472">Membrane</keyword>
<dbReference type="PANTHER" id="PTHR19143">
    <property type="entry name" value="FIBRINOGEN/TENASCIN/ANGIOPOEITIN"/>
    <property type="match status" value="1"/>
</dbReference>
<evidence type="ECO:0000256" key="2">
    <source>
        <dbReference type="SAM" id="Phobius"/>
    </source>
</evidence>
<feature type="transmembrane region" description="Helical" evidence="2">
    <location>
        <begin position="12"/>
        <end position="33"/>
    </location>
</feature>
<protein>
    <recommendedName>
        <fullName evidence="3">Fibrinogen C-terminal domain-containing protein</fullName>
    </recommendedName>
</protein>
<dbReference type="Proteomes" id="UP001162483">
    <property type="component" value="Unassembled WGS sequence"/>
</dbReference>
<keyword evidence="5" id="KW-1185">Reference proteome</keyword>
<dbReference type="PROSITE" id="PS51406">
    <property type="entry name" value="FIBRINOGEN_C_2"/>
    <property type="match status" value="1"/>
</dbReference>
<evidence type="ECO:0000313" key="4">
    <source>
        <dbReference type="EMBL" id="CAI9586668.1"/>
    </source>
</evidence>
<evidence type="ECO:0000256" key="1">
    <source>
        <dbReference type="ARBA" id="ARBA00023157"/>
    </source>
</evidence>
<organism evidence="4 5">
    <name type="scientific">Staurois parvus</name>
    <dbReference type="NCBI Taxonomy" id="386267"/>
    <lineage>
        <taxon>Eukaryota</taxon>
        <taxon>Metazoa</taxon>
        <taxon>Chordata</taxon>
        <taxon>Craniata</taxon>
        <taxon>Vertebrata</taxon>
        <taxon>Euteleostomi</taxon>
        <taxon>Amphibia</taxon>
        <taxon>Batrachia</taxon>
        <taxon>Anura</taxon>
        <taxon>Neobatrachia</taxon>
        <taxon>Ranoidea</taxon>
        <taxon>Ranidae</taxon>
        <taxon>Staurois</taxon>
    </lineage>
</organism>
<dbReference type="EMBL" id="CATNWA010015773">
    <property type="protein sequence ID" value="CAI9586668.1"/>
    <property type="molecule type" value="Genomic_DNA"/>
</dbReference>
<dbReference type="SUPFAM" id="SSF56496">
    <property type="entry name" value="Fibrinogen C-terminal domain-like"/>
    <property type="match status" value="1"/>
</dbReference>
<reference evidence="4" key="1">
    <citation type="submission" date="2023-05" db="EMBL/GenBank/DDBJ databases">
        <authorList>
            <person name="Stuckert A."/>
        </authorList>
    </citation>
    <scope>NUCLEOTIDE SEQUENCE</scope>
</reference>
<dbReference type="Gene3D" id="3.90.215.10">
    <property type="entry name" value="Gamma Fibrinogen, chain A, domain 1"/>
    <property type="match status" value="1"/>
</dbReference>
<dbReference type="InterPro" id="IPR002181">
    <property type="entry name" value="Fibrinogen_a/b/g_C_dom"/>
</dbReference>
<keyword evidence="2" id="KW-1133">Transmembrane helix</keyword>
<dbReference type="InterPro" id="IPR014716">
    <property type="entry name" value="Fibrinogen_a/b/g_C_1"/>
</dbReference>
<keyword evidence="2" id="KW-0812">Transmembrane</keyword>
<evidence type="ECO:0000259" key="3">
    <source>
        <dbReference type="PROSITE" id="PS51406"/>
    </source>
</evidence>
<dbReference type="CDD" id="cd00087">
    <property type="entry name" value="FReD"/>
    <property type="match status" value="1"/>
</dbReference>
<proteinExistence type="predicted"/>
<dbReference type="SMART" id="SM00186">
    <property type="entry name" value="FBG"/>
    <property type="match status" value="1"/>
</dbReference>
<feature type="non-terminal residue" evidence="4">
    <location>
        <position position="1"/>
    </location>
</feature>
<dbReference type="Pfam" id="PF00147">
    <property type="entry name" value="Fibrinogen_C"/>
    <property type="match status" value="1"/>
</dbReference>
<comment type="caution">
    <text evidence="4">The sequence shown here is derived from an EMBL/GenBank/DDBJ whole genome shotgun (WGS) entry which is preliminary data.</text>
</comment>
<feature type="domain" description="Fibrinogen C-terminal" evidence="3">
    <location>
        <begin position="28"/>
        <end position="246"/>
    </location>
</feature>
<dbReference type="PROSITE" id="PS00514">
    <property type="entry name" value="FIBRINOGEN_C_1"/>
    <property type="match status" value="1"/>
</dbReference>
<keyword evidence="1" id="KW-1015">Disulfide bond</keyword>
<dbReference type="InterPro" id="IPR036056">
    <property type="entry name" value="Fibrinogen-like_C"/>
</dbReference>